<dbReference type="GO" id="GO:0006772">
    <property type="term" value="P:thiamine metabolic process"/>
    <property type="evidence" value="ECO:0007669"/>
    <property type="project" value="UniProtKB-UniRule"/>
</dbReference>
<dbReference type="GO" id="GO:0005524">
    <property type="term" value="F:ATP binding"/>
    <property type="evidence" value="ECO:0007669"/>
    <property type="project" value="UniProtKB-KW"/>
</dbReference>
<keyword evidence="4" id="KW-0067">ATP-binding</keyword>
<dbReference type="InterPro" id="IPR036759">
    <property type="entry name" value="TPK_catalytic_sf"/>
</dbReference>
<dbReference type="NCBIfam" id="TIGR01378">
    <property type="entry name" value="thi_PPkinase"/>
    <property type="match status" value="1"/>
</dbReference>
<dbReference type="RefSeq" id="WP_073062553.1">
    <property type="nucleotide sequence ID" value="NZ_FRCK01000002.1"/>
</dbReference>
<evidence type="ECO:0000259" key="6">
    <source>
        <dbReference type="Pfam" id="PF04263"/>
    </source>
</evidence>
<dbReference type="PANTHER" id="PTHR41299:SF1">
    <property type="entry name" value="THIAMINE PYROPHOSPHOKINASE"/>
    <property type="match status" value="1"/>
</dbReference>
<organism evidence="7 8">
    <name type="scientific">Paracoccus solventivorans</name>
    <dbReference type="NCBI Taxonomy" id="53463"/>
    <lineage>
        <taxon>Bacteria</taxon>
        <taxon>Pseudomonadati</taxon>
        <taxon>Pseudomonadota</taxon>
        <taxon>Alphaproteobacteria</taxon>
        <taxon>Rhodobacterales</taxon>
        <taxon>Paracoccaceae</taxon>
        <taxon>Paracoccus</taxon>
    </lineage>
</organism>
<dbReference type="SUPFAM" id="SSF63862">
    <property type="entry name" value="Thiamin pyrophosphokinase, substrate-binding domain"/>
    <property type="match status" value="1"/>
</dbReference>
<dbReference type="GO" id="GO:0004788">
    <property type="term" value="F:thiamine diphosphokinase activity"/>
    <property type="evidence" value="ECO:0007669"/>
    <property type="project" value="UniProtKB-UniRule"/>
</dbReference>
<evidence type="ECO:0000256" key="1">
    <source>
        <dbReference type="ARBA" id="ARBA00022679"/>
    </source>
</evidence>
<evidence type="ECO:0000313" key="8">
    <source>
        <dbReference type="Proteomes" id="UP000184444"/>
    </source>
</evidence>
<dbReference type="Pfam" id="PF04263">
    <property type="entry name" value="TPK_catalytic"/>
    <property type="match status" value="1"/>
</dbReference>
<dbReference type="Proteomes" id="UP000184444">
    <property type="component" value="Unassembled WGS sequence"/>
</dbReference>
<keyword evidence="2" id="KW-0547">Nucleotide-binding</keyword>
<dbReference type="OrthoDB" id="7057856at2"/>
<dbReference type="InterPro" id="IPR006282">
    <property type="entry name" value="Thi_PPkinase"/>
</dbReference>
<evidence type="ECO:0000256" key="4">
    <source>
        <dbReference type="ARBA" id="ARBA00022840"/>
    </source>
</evidence>
<dbReference type="EC" id="2.7.6.2" evidence="5"/>
<dbReference type="EMBL" id="FRCK01000002">
    <property type="protein sequence ID" value="SHL92067.1"/>
    <property type="molecule type" value="Genomic_DNA"/>
</dbReference>
<evidence type="ECO:0000256" key="5">
    <source>
        <dbReference type="NCBIfam" id="TIGR01378"/>
    </source>
</evidence>
<dbReference type="STRING" id="53463.SAMN05444389_102158"/>
<proteinExistence type="predicted"/>
<evidence type="ECO:0000256" key="3">
    <source>
        <dbReference type="ARBA" id="ARBA00022777"/>
    </source>
</evidence>
<accession>A0A1M7EK75</accession>
<dbReference type="CDD" id="cd07995">
    <property type="entry name" value="TPK"/>
    <property type="match status" value="1"/>
</dbReference>
<sequence length="219" mass="22472">MTPLLSIAQGVTLIGGGAVSDADLAQATVLAPAIMAADSGSERALAAGLMPLAVAGDFDSLSAEVRAQIPAARLHHIAEQESTDFEKCLSRIAAPFVVAVGFAGPRHDHLLANLTTLTRLRHPPCLLLAGTDVMIAAPPRLALDLPAGTRVSLYPLGRVSGESRGLRWPISGLVFEPAGRVGTSNAALGGAVELALDGPCILILPRRHLAHAVAALTEG</sequence>
<keyword evidence="3 7" id="KW-0418">Kinase</keyword>
<dbReference type="AlphaFoldDB" id="A0A1M7EK75"/>
<reference evidence="8" key="1">
    <citation type="submission" date="2016-11" db="EMBL/GenBank/DDBJ databases">
        <authorList>
            <person name="Varghese N."/>
            <person name="Submissions S."/>
        </authorList>
    </citation>
    <scope>NUCLEOTIDE SEQUENCE [LARGE SCALE GENOMIC DNA]</scope>
    <source>
        <strain evidence="8">DSM 6637</strain>
    </source>
</reference>
<dbReference type="InterPro" id="IPR053149">
    <property type="entry name" value="TPK"/>
</dbReference>
<keyword evidence="8" id="KW-1185">Reference proteome</keyword>
<keyword evidence="1" id="KW-0808">Transferase</keyword>
<dbReference type="GO" id="GO:0009229">
    <property type="term" value="P:thiamine diphosphate biosynthetic process"/>
    <property type="evidence" value="ECO:0007669"/>
    <property type="project" value="InterPro"/>
</dbReference>
<evidence type="ECO:0000313" key="7">
    <source>
        <dbReference type="EMBL" id="SHL92067.1"/>
    </source>
</evidence>
<evidence type="ECO:0000256" key="2">
    <source>
        <dbReference type="ARBA" id="ARBA00022741"/>
    </source>
</evidence>
<protein>
    <recommendedName>
        <fullName evidence="5">Thiamine diphosphokinase</fullName>
        <ecNumber evidence="5">2.7.6.2</ecNumber>
    </recommendedName>
</protein>
<dbReference type="InterPro" id="IPR036371">
    <property type="entry name" value="TPK_B1-bd_sf"/>
</dbReference>
<name>A0A1M7EK75_9RHOB</name>
<gene>
    <name evidence="7" type="ORF">SAMN05444389_102158</name>
</gene>
<dbReference type="Gene3D" id="3.40.50.10240">
    <property type="entry name" value="Thiamin pyrophosphokinase, catalytic domain"/>
    <property type="match status" value="1"/>
</dbReference>
<feature type="domain" description="Thiamin pyrophosphokinase catalytic" evidence="6">
    <location>
        <begin position="31"/>
        <end position="122"/>
    </location>
</feature>
<dbReference type="InterPro" id="IPR007371">
    <property type="entry name" value="TPK_catalytic"/>
</dbReference>
<dbReference type="SUPFAM" id="SSF63999">
    <property type="entry name" value="Thiamin pyrophosphokinase, catalytic domain"/>
    <property type="match status" value="1"/>
</dbReference>
<dbReference type="PANTHER" id="PTHR41299">
    <property type="entry name" value="THIAMINE PYROPHOSPHOKINASE"/>
    <property type="match status" value="1"/>
</dbReference>
<dbReference type="GO" id="GO:0016301">
    <property type="term" value="F:kinase activity"/>
    <property type="evidence" value="ECO:0007669"/>
    <property type="project" value="UniProtKB-KW"/>
</dbReference>